<sequence>MQALIDSGVHENIAAFLAGDDLSFRSFCTCGGRELLTLWRSATQPFGTPGRADRVFVELYHDYRDKLCGKLVRRVLASERVGNSNATTDVGEVYVVLHKDAPAALDMLDTFFHASLRREFEMIGLWVQNHLDSEFVQPVMGMLS</sequence>
<dbReference type="EMBL" id="JALJOQ010000010">
    <property type="protein sequence ID" value="KAK9812029.1"/>
    <property type="molecule type" value="Genomic_DNA"/>
</dbReference>
<name>A0AAW1PV54_9CHLO</name>
<comment type="caution">
    <text evidence="1">The sequence shown here is derived from an EMBL/GenBank/DDBJ whole genome shotgun (WGS) entry which is preliminary data.</text>
</comment>
<evidence type="ECO:0000313" key="1">
    <source>
        <dbReference type="EMBL" id="KAK9812029.1"/>
    </source>
</evidence>
<proteinExistence type="predicted"/>
<protein>
    <submittedName>
        <fullName evidence="1">Uncharacterized protein</fullName>
    </submittedName>
</protein>
<dbReference type="AlphaFoldDB" id="A0AAW1PV54"/>
<reference evidence="1 2" key="1">
    <citation type="journal article" date="2024" name="Nat. Commun.">
        <title>Phylogenomics reveals the evolutionary origins of lichenization in chlorophyte algae.</title>
        <authorList>
            <person name="Puginier C."/>
            <person name="Libourel C."/>
            <person name="Otte J."/>
            <person name="Skaloud P."/>
            <person name="Haon M."/>
            <person name="Grisel S."/>
            <person name="Petersen M."/>
            <person name="Berrin J.G."/>
            <person name="Delaux P.M."/>
            <person name="Dal Grande F."/>
            <person name="Keller J."/>
        </authorList>
    </citation>
    <scope>NUCLEOTIDE SEQUENCE [LARGE SCALE GENOMIC DNA]</scope>
    <source>
        <strain evidence="1 2">SAG 2036</strain>
    </source>
</reference>
<organism evidence="1 2">
    <name type="scientific">Symbiochloris irregularis</name>
    <dbReference type="NCBI Taxonomy" id="706552"/>
    <lineage>
        <taxon>Eukaryota</taxon>
        <taxon>Viridiplantae</taxon>
        <taxon>Chlorophyta</taxon>
        <taxon>core chlorophytes</taxon>
        <taxon>Trebouxiophyceae</taxon>
        <taxon>Trebouxiales</taxon>
        <taxon>Trebouxiaceae</taxon>
        <taxon>Symbiochloris</taxon>
    </lineage>
</organism>
<keyword evidence="2" id="KW-1185">Reference proteome</keyword>
<gene>
    <name evidence="1" type="ORF">WJX73_010115</name>
</gene>
<evidence type="ECO:0000313" key="2">
    <source>
        <dbReference type="Proteomes" id="UP001465755"/>
    </source>
</evidence>
<dbReference type="Proteomes" id="UP001465755">
    <property type="component" value="Unassembled WGS sequence"/>
</dbReference>
<accession>A0AAW1PV54</accession>